<gene>
    <name evidence="2" type="ORF">FB45DRAFT_1021730</name>
</gene>
<keyword evidence="3" id="KW-1185">Reference proteome</keyword>
<name>A0AAD7C8Q9_9AGAR</name>
<proteinExistence type="predicted"/>
<protein>
    <submittedName>
        <fullName evidence="2">Uncharacterized protein</fullName>
    </submittedName>
</protein>
<comment type="caution">
    <text evidence="2">The sequence shown here is derived from an EMBL/GenBank/DDBJ whole genome shotgun (WGS) entry which is preliminary data.</text>
</comment>
<dbReference type="EMBL" id="JARKIF010000004">
    <property type="protein sequence ID" value="KAJ7640947.1"/>
    <property type="molecule type" value="Genomic_DNA"/>
</dbReference>
<dbReference type="AlphaFoldDB" id="A0AAD7C8Q9"/>
<evidence type="ECO:0000256" key="1">
    <source>
        <dbReference type="SAM" id="MobiDB-lite"/>
    </source>
</evidence>
<sequence length="135" mass="15119">MFSLLPRCARRGAVVTQLARRSLATPAPASKGKSKDEDDEGEGEGEGTSTFKAFLRNHQSLRVAKPLNYIEESPVVFERVLQTSTTHLGQYTNADLDDYMADPESITSARFPRSYHLSLKRVEAILRLRVSRLHS</sequence>
<evidence type="ECO:0000313" key="3">
    <source>
        <dbReference type="Proteomes" id="UP001221142"/>
    </source>
</evidence>
<dbReference type="Proteomes" id="UP001221142">
    <property type="component" value="Unassembled WGS sequence"/>
</dbReference>
<evidence type="ECO:0000313" key="2">
    <source>
        <dbReference type="EMBL" id="KAJ7640947.1"/>
    </source>
</evidence>
<accession>A0AAD7C8Q9</accession>
<organism evidence="2 3">
    <name type="scientific">Roridomyces roridus</name>
    <dbReference type="NCBI Taxonomy" id="1738132"/>
    <lineage>
        <taxon>Eukaryota</taxon>
        <taxon>Fungi</taxon>
        <taxon>Dikarya</taxon>
        <taxon>Basidiomycota</taxon>
        <taxon>Agaricomycotina</taxon>
        <taxon>Agaricomycetes</taxon>
        <taxon>Agaricomycetidae</taxon>
        <taxon>Agaricales</taxon>
        <taxon>Marasmiineae</taxon>
        <taxon>Mycenaceae</taxon>
        <taxon>Roridomyces</taxon>
    </lineage>
</organism>
<reference evidence="2" key="1">
    <citation type="submission" date="2023-03" db="EMBL/GenBank/DDBJ databases">
        <title>Massive genome expansion in bonnet fungi (Mycena s.s.) driven by repeated elements and novel gene families across ecological guilds.</title>
        <authorList>
            <consortium name="Lawrence Berkeley National Laboratory"/>
            <person name="Harder C.B."/>
            <person name="Miyauchi S."/>
            <person name="Viragh M."/>
            <person name="Kuo A."/>
            <person name="Thoen E."/>
            <person name="Andreopoulos B."/>
            <person name="Lu D."/>
            <person name="Skrede I."/>
            <person name="Drula E."/>
            <person name="Henrissat B."/>
            <person name="Morin E."/>
            <person name="Kohler A."/>
            <person name="Barry K."/>
            <person name="LaButti K."/>
            <person name="Morin E."/>
            <person name="Salamov A."/>
            <person name="Lipzen A."/>
            <person name="Mereny Z."/>
            <person name="Hegedus B."/>
            <person name="Baldrian P."/>
            <person name="Stursova M."/>
            <person name="Weitz H."/>
            <person name="Taylor A."/>
            <person name="Grigoriev I.V."/>
            <person name="Nagy L.G."/>
            <person name="Martin F."/>
            <person name="Kauserud H."/>
        </authorList>
    </citation>
    <scope>NUCLEOTIDE SEQUENCE</scope>
    <source>
        <strain evidence="2">9284</strain>
    </source>
</reference>
<feature type="region of interest" description="Disordered" evidence="1">
    <location>
        <begin position="20"/>
        <end position="50"/>
    </location>
</feature>